<dbReference type="GO" id="GO:0031564">
    <property type="term" value="P:transcription antitermination"/>
    <property type="evidence" value="ECO:0007669"/>
    <property type="project" value="UniProtKB-KW"/>
</dbReference>
<proteinExistence type="predicted"/>
<dbReference type="SMART" id="SM00738">
    <property type="entry name" value="NGN"/>
    <property type="match status" value="1"/>
</dbReference>
<dbReference type="Proteomes" id="UP000252795">
    <property type="component" value="Unassembled WGS sequence"/>
</dbReference>
<dbReference type="InterPro" id="IPR008991">
    <property type="entry name" value="Translation_prot_SH3-like_sf"/>
</dbReference>
<dbReference type="AlphaFoldDB" id="A0A368URE8"/>
<dbReference type="SUPFAM" id="SSF82679">
    <property type="entry name" value="N-utilization substance G protein NusG, N-terminal domain"/>
    <property type="match status" value="1"/>
</dbReference>
<dbReference type="NCBIfam" id="TIGR01955">
    <property type="entry name" value="RfaH"/>
    <property type="match status" value="1"/>
</dbReference>
<dbReference type="EMBL" id="QPJB01000014">
    <property type="protein sequence ID" value="RCW30725.1"/>
    <property type="molecule type" value="Genomic_DNA"/>
</dbReference>
<dbReference type="CDD" id="cd09892">
    <property type="entry name" value="NGN_SP_RfaH"/>
    <property type="match status" value="1"/>
</dbReference>
<evidence type="ECO:0000313" key="8">
    <source>
        <dbReference type="Proteomes" id="UP000253065"/>
    </source>
</evidence>
<evidence type="ECO:0000313" key="6">
    <source>
        <dbReference type="EMBL" id="RCW30725.1"/>
    </source>
</evidence>
<dbReference type="Pfam" id="PF02357">
    <property type="entry name" value="NusG"/>
    <property type="match status" value="1"/>
</dbReference>
<dbReference type="InterPro" id="IPR010215">
    <property type="entry name" value="Transcription_antiterm_RfaH"/>
</dbReference>
<sequence length="159" mass="17915">MTWYALQHKPAQGDRAVQHLQNQDIACFYPKIEVEKIKAGKCTQKLEPLFPGYVFVNLEQTDPMWAKLRSTRGVLRIVSFANRPAPIDDEVIAHIKSSMDKVAEQGGIKPGQPIELDDGPFKGISAIFQAYDGEERAIVLISFMQKQQQVKVPVSVIRH</sequence>
<dbReference type="InterPro" id="IPR043425">
    <property type="entry name" value="NusG-like"/>
</dbReference>
<evidence type="ECO:0000313" key="7">
    <source>
        <dbReference type="Proteomes" id="UP000252795"/>
    </source>
</evidence>
<gene>
    <name evidence="6" type="ORF">DET51_11411</name>
    <name evidence="5" type="ORF">DET64_11411</name>
</gene>
<keyword evidence="3" id="KW-0804">Transcription</keyword>
<evidence type="ECO:0000256" key="1">
    <source>
        <dbReference type="ARBA" id="ARBA00022814"/>
    </source>
</evidence>
<keyword evidence="1" id="KW-0889">Transcription antitermination</keyword>
<dbReference type="GO" id="GO:0006354">
    <property type="term" value="P:DNA-templated transcription elongation"/>
    <property type="evidence" value="ECO:0007669"/>
    <property type="project" value="InterPro"/>
</dbReference>
<dbReference type="Gene3D" id="3.30.70.940">
    <property type="entry name" value="NusG, N-terminal domain"/>
    <property type="match status" value="1"/>
</dbReference>
<evidence type="ECO:0000259" key="4">
    <source>
        <dbReference type="SMART" id="SM00738"/>
    </source>
</evidence>
<dbReference type="GO" id="GO:0005829">
    <property type="term" value="C:cytosol"/>
    <property type="evidence" value="ECO:0007669"/>
    <property type="project" value="TreeGrafter"/>
</dbReference>
<feature type="domain" description="NusG-like N-terminal" evidence="4">
    <location>
        <begin position="1"/>
        <end position="99"/>
    </location>
</feature>
<dbReference type="InterPro" id="IPR006645">
    <property type="entry name" value="NGN-like_dom"/>
</dbReference>
<dbReference type="PANTHER" id="PTHR30265:SF7">
    <property type="entry name" value="TRANSCRIPTION ANTITERMINATION PROTEIN RFAH"/>
    <property type="match status" value="1"/>
</dbReference>
<evidence type="ECO:0000256" key="3">
    <source>
        <dbReference type="ARBA" id="ARBA00023163"/>
    </source>
</evidence>
<evidence type="ECO:0000256" key="2">
    <source>
        <dbReference type="ARBA" id="ARBA00023015"/>
    </source>
</evidence>
<name>A0A368URE8_MARNT</name>
<accession>A0A368URE8</accession>
<dbReference type="PANTHER" id="PTHR30265">
    <property type="entry name" value="RHO-INTERACTING TRANSCRIPTION TERMINATION FACTOR NUSG"/>
    <property type="match status" value="1"/>
</dbReference>
<evidence type="ECO:0000313" key="5">
    <source>
        <dbReference type="EMBL" id="RBP69246.1"/>
    </source>
</evidence>
<dbReference type="EMBL" id="QNSA01000014">
    <property type="protein sequence ID" value="RBP69246.1"/>
    <property type="molecule type" value="Genomic_DNA"/>
</dbReference>
<dbReference type="SUPFAM" id="SSF50104">
    <property type="entry name" value="Translation proteins SH3-like domain"/>
    <property type="match status" value="1"/>
</dbReference>
<dbReference type="InterPro" id="IPR036735">
    <property type="entry name" value="NGN_dom_sf"/>
</dbReference>
<organism evidence="6 7">
    <name type="scientific">Marinobacter nauticus</name>
    <name type="common">Marinobacter hydrocarbonoclasticus</name>
    <name type="synonym">Marinobacter aquaeolei</name>
    <dbReference type="NCBI Taxonomy" id="2743"/>
    <lineage>
        <taxon>Bacteria</taxon>
        <taxon>Pseudomonadati</taxon>
        <taxon>Pseudomonadota</taxon>
        <taxon>Gammaproteobacteria</taxon>
        <taxon>Pseudomonadales</taxon>
        <taxon>Marinobacteraceae</taxon>
        <taxon>Marinobacter</taxon>
    </lineage>
</organism>
<keyword evidence="8" id="KW-1185">Reference proteome</keyword>
<protein>
    <submittedName>
        <fullName evidence="6">Transcriptional antiterminator RfaH</fullName>
    </submittedName>
</protein>
<dbReference type="RefSeq" id="WP_113880593.1">
    <property type="nucleotide sequence ID" value="NZ_QNSA01000014.1"/>
</dbReference>
<dbReference type="Proteomes" id="UP000253065">
    <property type="component" value="Unassembled WGS sequence"/>
</dbReference>
<reference evidence="6 7" key="1">
    <citation type="submission" date="2018-07" db="EMBL/GenBank/DDBJ databases">
        <title>Freshwater and sediment microbial communities from various areas in North America, analyzing microbe dynamics in response to fracking.</title>
        <authorList>
            <person name="Lamendella R."/>
        </authorList>
    </citation>
    <scope>NUCLEOTIDE SEQUENCE [LARGE SCALE GENOMIC DNA]</scope>
    <source>
        <strain evidence="6 7">114E</strain>
        <strain evidence="5 8">114E_o</strain>
    </source>
</reference>
<keyword evidence="2" id="KW-0805">Transcription regulation</keyword>
<comment type="caution">
    <text evidence="6">The sequence shown here is derived from an EMBL/GenBank/DDBJ whole genome shotgun (WGS) entry which is preliminary data.</text>
</comment>
<dbReference type="NCBIfam" id="NF006534">
    <property type="entry name" value="PRK09014.1"/>
    <property type="match status" value="1"/>
</dbReference>